<feature type="compositionally biased region" description="Basic and acidic residues" evidence="1">
    <location>
        <begin position="47"/>
        <end position="56"/>
    </location>
</feature>
<feature type="compositionally biased region" description="Basic and acidic residues" evidence="1">
    <location>
        <begin position="1"/>
        <end position="20"/>
    </location>
</feature>
<evidence type="ECO:0000256" key="1">
    <source>
        <dbReference type="SAM" id="MobiDB-lite"/>
    </source>
</evidence>
<gene>
    <name evidence="2" type="ORF">AVDCRST_MAG45-204</name>
</gene>
<proteinExistence type="predicted"/>
<feature type="compositionally biased region" description="Low complexity" evidence="1">
    <location>
        <begin position="63"/>
        <end position="72"/>
    </location>
</feature>
<evidence type="ECO:0000313" key="2">
    <source>
        <dbReference type="EMBL" id="CAA9481585.1"/>
    </source>
</evidence>
<feature type="compositionally biased region" description="Basic residues" evidence="1">
    <location>
        <begin position="34"/>
        <end position="46"/>
    </location>
</feature>
<feature type="region of interest" description="Disordered" evidence="1">
    <location>
        <begin position="1"/>
        <end position="80"/>
    </location>
</feature>
<feature type="non-terminal residue" evidence="2">
    <location>
        <position position="80"/>
    </location>
</feature>
<accession>A0A6J4RY96</accession>
<feature type="non-terminal residue" evidence="2">
    <location>
        <position position="1"/>
    </location>
</feature>
<dbReference type="EMBL" id="CADCVU010000017">
    <property type="protein sequence ID" value="CAA9481585.1"/>
    <property type="molecule type" value="Genomic_DNA"/>
</dbReference>
<sequence length="80" mass="9101">ALRTDPLRPARTPVRVDRARGRLARGPVPGLLRGARHRRGGRRRREHHADRHLDRALRRRCPARTAARAPALGQREAARV</sequence>
<reference evidence="2" key="1">
    <citation type="submission" date="2020-02" db="EMBL/GenBank/DDBJ databases">
        <authorList>
            <person name="Meier V. D."/>
        </authorList>
    </citation>
    <scope>NUCLEOTIDE SEQUENCE</scope>
    <source>
        <strain evidence="2">AVDCRST_MAG45</strain>
    </source>
</reference>
<protein>
    <submittedName>
        <fullName evidence="2">Uncharacterized protein</fullName>
    </submittedName>
</protein>
<organism evidence="2">
    <name type="scientific">uncultured Solirubrobacterales bacterium</name>
    <dbReference type="NCBI Taxonomy" id="768556"/>
    <lineage>
        <taxon>Bacteria</taxon>
        <taxon>Bacillati</taxon>
        <taxon>Actinomycetota</taxon>
        <taxon>Thermoleophilia</taxon>
        <taxon>Solirubrobacterales</taxon>
        <taxon>environmental samples</taxon>
    </lineage>
</organism>
<dbReference type="AlphaFoldDB" id="A0A6J4RY96"/>
<name>A0A6J4RY96_9ACTN</name>